<dbReference type="GO" id="GO:0008757">
    <property type="term" value="F:S-adenosylmethionine-dependent methyltransferase activity"/>
    <property type="evidence" value="ECO:0007669"/>
    <property type="project" value="InterPro"/>
</dbReference>
<dbReference type="SMART" id="SM00028">
    <property type="entry name" value="TPR"/>
    <property type="match status" value="1"/>
</dbReference>
<dbReference type="PANTHER" id="PTHR24422">
    <property type="entry name" value="CHEMOTAXIS PROTEIN METHYLTRANSFERASE"/>
    <property type="match status" value="1"/>
</dbReference>
<dbReference type="Gene3D" id="3.40.50.150">
    <property type="entry name" value="Vaccinia Virus protein VP39"/>
    <property type="match status" value="1"/>
</dbReference>
<evidence type="ECO:0000313" key="6">
    <source>
        <dbReference type="EMBL" id="AVJ28500.1"/>
    </source>
</evidence>
<dbReference type="InterPro" id="IPR011990">
    <property type="entry name" value="TPR-like_helical_dom_sf"/>
</dbReference>
<evidence type="ECO:0000256" key="2">
    <source>
        <dbReference type="ARBA" id="ARBA00022679"/>
    </source>
</evidence>
<keyword evidence="1" id="KW-0489">Methyltransferase</keyword>
<dbReference type="SMART" id="SM00138">
    <property type="entry name" value="MeTrc"/>
    <property type="match status" value="1"/>
</dbReference>
<proteinExistence type="predicted"/>
<dbReference type="InterPro" id="IPR022642">
    <property type="entry name" value="CheR_C"/>
</dbReference>
<evidence type="ECO:0000313" key="7">
    <source>
        <dbReference type="Proteomes" id="UP000239477"/>
    </source>
</evidence>
<accession>A0A2S0I8Y8</accession>
<keyword evidence="4" id="KW-0802">TPR repeat</keyword>
<keyword evidence="2" id="KW-0808">Transferase</keyword>
<organism evidence="6 7">
    <name type="scientific">Achromobacter spanius</name>
    <dbReference type="NCBI Taxonomy" id="217203"/>
    <lineage>
        <taxon>Bacteria</taxon>
        <taxon>Pseudomonadati</taxon>
        <taxon>Pseudomonadota</taxon>
        <taxon>Betaproteobacteria</taxon>
        <taxon>Burkholderiales</taxon>
        <taxon>Alcaligenaceae</taxon>
        <taxon>Achromobacter</taxon>
    </lineage>
</organism>
<sequence length="438" mass="47806">MSLVEEFSGLLKRRMGLDSGSIGQAAVERAVRHRMHASGVDDEQDYLMRVQAWPDEMQQLIEAVIVPETWFFRYPESQAAMAALARERLFAPGCDASVLRVLSVPCSSGEEPYSIAMALLDAGVPPHRFHVDAVDISVRMVEFAQRAVYGRNSFRGSDLAFRDHHFSEVPDGHQLATRVRGQVRFQPGNLFDPNLLAGAAPYDFVFCRNLLIYFDMATQERAVQVLRRFARDDGVLFVGPAETSLLTGRRLPSVPLARSFAFRAKPAPAPAEIPAAARAPLSSQGPIVHAWTPPRRPVAQVPAARLPLPHAAIADPPSAPQPAPHPAAMGQPAQTSLREIAALADLGRVRDAMAQCQSHIDIHGASADALHLQGLLLDAEGQSRQAQAAYRKALYLDPNHREALLHLAALVASDGDIEGARRLQARAARGEARRDSRD</sequence>
<dbReference type="CDD" id="cd02440">
    <property type="entry name" value="AdoMet_MTases"/>
    <property type="match status" value="1"/>
</dbReference>
<dbReference type="Pfam" id="PF01739">
    <property type="entry name" value="CheR"/>
    <property type="match status" value="1"/>
</dbReference>
<dbReference type="Proteomes" id="UP000239477">
    <property type="component" value="Chromosome"/>
</dbReference>
<dbReference type="InterPro" id="IPR029063">
    <property type="entry name" value="SAM-dependent_MTases_sf"/>
</dbReference>
<evidence type="ECO:0000256" key="1">
    <source>
        <dbReference type="ARBA" id="ARBA00022603"/>
    </source>
</evidence>
<dbReference type="Pfam" id="PF13181">
    <property type="entry name" value="TPR_8"/>
    <property type="match status" value="1"/>
</dbReference>
<evidence type="ECO:0000256" key="3">
    <source>
        <dbReference type="ARBA" id="ARBA00022691"/>
    </source>
</evidence>
<keyword evidence="7" id="KW-1185">Reference proteome</keyword>
<dbReference type="OrthoDB" id="9816309at2"/>
<dbReference type="EMBL" id="CP023270">
    <property type="protein sequence ID" value="AVJ28500.1"/>
    <property type="molecule type" value="Genomic_DNA"/>
</dbReference>
<dbReference type="InterPro" id="IPR050903">
    <property type="entry name" value="Bact_Chemotaxis_MeTrfase"/>
</dbReference>
<dbReference type="AlphaFoldDB" id="A0A2S0I8Y8"/>
<dbReference type="Gene3D" id="1.25.40.10">
    <property type="entry name" value="Tetratricopeptide repeat domain"/>
    <property type="match status" value="1"/>
</dbReference>
<gene>
    <name evidence="6" type="ORF">CLM73_16045</name>
</gene>
<evidence type="ECO:0000256" key="4">
    <source>
        <dbReference type="PROSITE-ProRule" id="PRU00339"/>
    </source>
</evidence>
<dbReference type="PANTHER" id="PTHR24422:SF19">
    <property type="entry name" value="CHEMOTAXIS PROTEIN METHYLTRANSFERASE"/>
    <property type="match status" value="1"/>
</dbReference>
<protein>
    <submittedName>
        <fullName evidence="6">Chemotaxis protein CheR</fullName>
    </submittedName>
</protein>
<dbReference type="SUPFAM" id="SSF53335">
    <property type="entry name" value="S-adenosyl-L-methionine-dependent methyltransferases"/>
    <property type="match status" value="1"/>
</dbReference>
<evidence type="ECO:0000259" key="5">
    <source>
        <dbReference type="PROSITE" id="PS50123"/>
    </source>
</evidence>
<reference evidence="6 7" key="1">
    <citation type="submission" date="2017-09" db="EMBL/GenBank/DDBJ databases">
        <title>Genomic, metabolic, and phenotypic characteristics of bacterial isolates from the natural microbiome of the model nematode Caenorhabditis elegans.</title>
        <authorList>
            <person name="Zimmermann J."/>
            <person name="Obeng N."/>
            <person name="Yang W."/>
            <person name="Obeng O."/>
            <person name="Kissoyan K."/>
            <person name="Pees B."/>
            <person name="Dirksen P."/>
            <person name="Hoppner M."/>
            <person name="Franke A."/>
            <person name="Rosenstiel P."/>
            <person name="Leippe M."/>
            <person name="Dierking K."/>
            <person name="Kaleta C."/>
            <person name="Schulenburg H."/>
        </authorList>
    </citation>
    <scope>NUCLEOTIDE SEQUENCE [LARGE SCALE GENOMIC DNA]</scope>
    <source>
        <strain evidence="6 7">MYb73</strain>
    </source>
</reference>
<name>A0A2S0I8Y8_9BURK</name>
<dbReference type="PROSITE" id="PS50005">
    <property type="entry name" value="TPR"/>
    <property type="match status" value="1"/>
</dbReference>
<dbReference type="InterPro" id="IPR000780">
    <property type="entry name" value="CheR_MeTrfase"/>
</dbReference>
<dbReference type="SUPFAM" id="SSF48452">
    <property type="entry name" value="TPR-like"/>
    <property type="match status" value="1"/>
</dbReference>
<feature type="repeat" description="TPR" evidence="4">
    <location>
        <begin position="367"/>
        <end position="400"/>
    </location>
</feature>
<dbReference type="GO" id="GO:0032259">
    <property type="term" value="P:methylation"/>
    <property type="evidence" value="ECO:0007669"/>
    <property type="project" value="UniProtKB-KW"/>
</dbReference>
<feature type="domain" description="CheR-type methyltransferase" evidence="5">
    <location>
        <begin position="1"/>
        <end position="243"/>
    </location>
</feature>
<dbReference type="RefSeq" id="WP_105239289.1">
    <property type="nucleotide sequence ID" value="NZ_CP023270.1"/>
</dbReference>
<dbReference type="InterPro" id="IPR019734">
    <property type="entry name" value="TPR_rpt"/>
</dbReference>
<dbReference type="PROSITE" id="PS50123">
    <property type="entry name" value="CHER"/>
    <property type="match status" value="1"/>
</dbReference>
<dbReference type="PRINTS" id="PR00996">
    <property type="entry name" value="CHERMTFRASE"/>
</dbReference>
<keyword evidence="3" id="KW-0949">S-adenosyl-L-methionine</keyword>